<organism evidence="1 2">
    <name type="scientific">Winogradskyella endarachnes</name>
    <dbReference type="NCBI Taxonomy" id="2681965"/>
    <lineage>
        <taxon>Bacteria</taxon>
        <taxon>Pseudomonadati</taxon>
        <taxon>Bacteroidota</taxon>
        <taxon>Flavobacteriia</taxon>
        <taxon>Flavobacteriales</taxon>
        <taxon>Flavobacteriaceae</taxon>
        <taxon>Winogradskyella</taxon>
    </lineage>
</organism>
<dbReference type="Gene3D" id="2.40.50.120">
    <property type="match status" value="1"/>
</dbReference>
<dbReference type="EMBL" id="WOWS01000001">
    <property type="protein sequence ID" value="MUU76888.1"/>
    <property type="molecule type" value="Genomic_DNA"/>
</dbReference>
<dbReference type="InterPro" id="IPR008993">
    <property type="entry name" value="TIMP-like_OB-fold"/>
</dbReference>
<evidence type="ECO:0000313" key="1">
    <source>
        <dbReference type="EMBL" id="MUU76888.1"/>
    </source>
</evidence>
<keyword evidence="2" id="KW-1185">Reference proteome</keyword>
<comment type="caution">
    <text evidence="1">The sequence shown here is derived from an EMBL/GenBank/DDBJ whole genome shotgun (WGS) entry which is preliminary data.</text>
</comment>
<dbReference type="RefSeq" id="WP_157361338.1">
    <property type="nucleotide sequence ID" value="NZ_WOWS01000001.1"/>
</dbReference>
<dbReference type="SUPFAM" id="SSF50242">
    <property type="entry name" value="TIMP-like"/>
    <property type="match status" value="1"/>
</dbReference>
<dbReference type="AlphaFoldDB" id="A0A6L6U4J5"/>
<accession>A0A6L6U4J5</accession>
<reference evidence="1 2" key="1">
    <citation type="submission" date="2019-12" db="EMBL/GenBank/DDBJ databases">
        <authorList>
            <person name="Li J."/>
        </authorList>
    </citation>
    <scope>NUCLEOTIDE SEQUENCE [LARGE SCALE GENOMIC DNA]</scope>
    <source>
        <strain evidence="1 2">HL2-2</strain>
    </source>
</reference>
<evidence type="ECO:0000313" key="2">
    <source>
        <dbReference type="Proteomes" id="UP000478208"/>
    </source>
</evidence>
<name>A0A6L6U4J5_9FLAO</name>
<dbReference type="Proteomes" id="UP000478208">
    <property type="component" value="Unassembled WGS sequence"/>
</dbReference>
<proteinExistence type="predicted"/>
<protein>
    <submittedName>
        <fullName evidence="1">Uncharacterized protein</fullName>
    </submittedName>
</protein>
<gene>
    <name evidence="1" type="ORF">GN138_00380</name>
</gene>
<sequence length="149" mass="17107">MFQKLTISLVFIFGVFQTVNKPLCTCVFNYQKAFKHYTTVFSAKITSVKDATNQNYNKEAILEIIKTYKGEPETIILSTIKGCSTPLLKPNKEWLFFTSKENGIQVLESCNPSIKLSPNKYELKNSDKLKKWQQKTDKNIKLIDSLSLL</sequence>